<protein>
    <submittedName>
        <fullName evidence="2">Uncharacterized protein</fullName>
    </submittedName>
</protein>
<proteinExistence type="predicted"/>
<evidence type="ECO:0000313" key="3">
    <source>
        <dbReference type="Proteomes" id="UP000466607"/>
    </source>
</evidence>
<evidence type="ECO:0000313" key="2">
    <source>
        <dbReference type="EMBL" id="BBY15262.1"/>
    </source>
</evidence>
<organism evidence="2 3">
    <name type="scientific">Mycolicibacterium litorale</name>
    <dbReference type="NCBI Taxonomy" id="758802"/>
    <lineage>
        <taxon>Bacteria</taxon>
        <taxon>Bacillati</taxon>
        <taxon>Actinomycetota</taxon>
        <taxon>Actinomycetes</taxon>
        <taxon>Mycobacteriales</taxon>
        <taxon>Mycobacteriaceae</taxon>
        <taxon>Mycolicibacterium</taxon>
    </lineage>
</organism>
<gene>
    <name evidence="2" type="ORF">MLIT_08540</name>
</gene>
<feature type="compositionally biased region" description="Low complexity" evidence="1">
    <location>
        <begin position="50"/>
        <end position="60"/>
    </location>
</feature>
<dbReference type="EMBL" id="AP022586">
    <property type="protein sequence ID" value="BBY15262.1"/>
    <property type="molecule type" value="Genomic_DNA"/>
</dbReference>
<dbReference type="AlphaFoldDB" id="A0AAD1IKH7"/>
<reference evidence="2 3" key="1">
    <citation type="journal article" date="2019" name="Emerg. Microbes Infect.">
        <title>Comprehensive subspecies identification of 175 nontuberculous mycobacteria species based on 7547 genomic profiles.</title>
        <authorList>
            <person name="Matsumoto Y."/>
            <person name="Kinjo T."/>
            <person name="Motooka D."/>
            <person name="Nabeya D."/>
            <person name="Jung N."/>
            <person name="Uechi K."/>
            <person name="Horii T."/>
            <person name="Iida T."/>
            <person name="Fujita J."/>
            <person name="Nakamura S."/>
        </authorList>
    </citation>
    <scope>NUCLEOTIDE SEQUENCE [LARGE SCALE GENOMIC DNA]</scope>
    <source>
        <strain evidence="2 3">JCM 17423</strain>
    </source>
</reference>
<evidence type="ECO:0000256" key="1">
    <source>
        <dbReference type="SAM" id="MobiDB-lite"/>
    </source>
</evidence>
<feature type="region of interest" description="Disordered" evidence="1">
    <location>
        <begin position="50"/>
        <end position="97"/>
    </location>
</feature>
<dbReference type="Proteomes" id="UP000466607">
    <property type="component" value="Chromosome"/>
</dbReference>
<keyword evidence="3" id="KW-1185">Reference proteome</keyword>
<sequence length="97" mass="10362">MWPFFDEDPVFQAINAATERAPVIPHKPSRSISAAISTICPSMALRWPANSSNFSNNTSSRAARGALGTKDGALEDMTPSLQEAPTNPGHAIRPSRA</sequence>
<name>A0AAD1IKH7_9MYCO</name>
<accession>A0AAD1IKH7</accession>